<dbReference type="Gene3D" id="1.50.10.10">
    <property type="match status" value="1"/>
</dbReference>
<organism evidence="12 13">
    <name type="scientific">Papaver nudicaule</name>
    <name type="common">Iceland poppy</name>
    <dbReference type="NCBI Taxonomy" id="74823"/>
    <lineage>
        <taxon>Eukaryota</taxon>
        <taxon>Viridiplantae</taxon>
        <taxon>Streptophyta</taxon>
        <taxon>Embryophyta</taxon>
        <taxon>Tracheophyta</taxon>
        <taxon>Spermatophyta</taxon>
        <taxon>Magnoliopsida</taxon>
        <taxon>Ranunculales</taxon>
        <taxon>Papaveraceae</taxon>
        <taxon>Papaveroideae</taxon>
        <taxon>Papaver</taxon>
    </lineage>
</organism>
<dbReference type="PANTHER" id="PTHR22298">
    <property type="entry name" value="ENDO-1,4-BETA-GLUCANASE"/>
    <property type="match status" value="1"/>
</dbReference>
<comment type="caution">
    <text evidence="12">The sequence shown here is derived from an EMBL/GenBank/DDBJ whole genome shotgun (WGS) entry which is preliminary data.</text>
</comment>
<feature type="transmembrane region" description="Helical" evidence="10">
    <location>
        <begin position="48"/>
        <end position="70"/>
    </location>
</feature>
<evidence type="ECO:0000256" key="4">
    <source>
        <dbReference type="ARBA" id="ARBA00022801"/>
    </source>
</evidence>
<name>A0AA41VYW1_PAPNU</name>
<evidence type="ECO:0000256" key="3">
    <source>
        <dbReference type="ARBA" id="ARBA00012601"/>
    </source>
</evidence>
<comment type="similarity">
    <text evidence="2">Belongs to the glycosyl hydrolase 9 (cellulase E) family.</text>
</comment>
<keyword evidence="10" id="KW-0812">Transmembrane</keyword>
<sequence>MEVELPRQQLTTVDLEDNDRQPMLSTNENTEASTSRRRRCRCTSRDSVWYPAGGLALFLVASFILLASLIRNHRDPPRILPPDEYTVALKKALLFFDAQMSGVLPSSHRIPWRGNSATKDGRLSTPRGLVGGYYDAGDNTKTTFLMAHSVALLSWSAIEYKHKYIAIREYDHVRDIIRWGLDYFLRSFDCTSGGSVTEIYTRVGNANDDTHDGICWERPEVIDYIRQPTISHSAPDIAAEMAAALAVGSMVFNDDRDYSLKLVEAAVSLFYFAVDSGRRPSPITEDQRHQSSGFHDEHIWASSFLYFATGNSSFLSFATDEQIAKKAGVFGRSRDSRVLSWDRKLPGAALLLRRLRVFINPGYPAEDMLRLYHGVSGDNACSYLRQFGGMIVLNNGTHGHLQHVVNAVFTATLFADYLRAEKVPGWYCGPNFIGVEDLDQFARSQVIFEYLYYLING</sequence>
<dbReference type="InterPro" id="IPR001701">
    <property type="entry name" value="Glyco_hydro_9"/>
</dbReference>
<keyword evidence="6" id="KW-0119">Carbohydrate metabolism</keyword>
<dbReference type="GO" id="GO:0008810">
    <property type="term" value="F:cellulase activity"/>
    <property type="evidence" value="ECO:0007669"/>
    <property type="project" value="UniProtKB-EC"/>
</dbReference>
<keyword evidence="5" id="KW-0136">Cellulose degradation</keyword>
<evidence type="ECO:0000256" key="9">
    <source>
        <dbReference type="SAM" id="MobiDB-lite"/>
    </source>
</evidence>
<dbReference type="Pfam" id="PF00759">
    <property type="entry name" value="Glyco_hydro_9"/>
    <property type="match status" value="1"/>
</dbReference>
<reference evidence="12" key="1">
    <citation type="submission" date="2022-03" db="EMBL/GenBank/DDBJ databases">
        <title>A functionally conserved STORR gene fusion in Papaver species that diverged 16.8 million years ago.</title>
        <authorList>
            <person name="Catania T."/>
        </authorList>
    </citation>
    <scope>NUCLEOTIDE SEQUENCE</scope>
    <source>
        <strain evidence="12">S-191538</strain>
    </source>
</reference>
<evidence type="ECO:0000256" key="10">
    <source>
        <dbReference type="SAM" id="Phobius"/>
    </source>
</evidence>
<evidence type="ECO:0000259" key="11">
    <source>
        <dbReference type="Pfam" id="PF00759"/>
    </source>
</evidence>
<gene>
    <name evidence="12" type="ORF">MKW94_015167</name>
</gene>
<evidence type="ECO:0000256" key="8">
    <source>
        <dbReference type="ARBA" id="ARBA00023326"/>
    </source>
</evidence>
<keyword evidence="8" id="KW-0624">Polysaccharide degradation</keyword>
<dbReference type="EMBL" id="JAJJMA010323464">
    <property type="protein sequence ID" value="MCL7050075.1"/>
    <property type="molecule type" value="Genomic_DNA"/>
</dbReference>
<keyword evidence="13" id="KW-1185">Reference proteome</keyword>
<dbReference type="Proteomes" id="UP001177140">
    <property type="component" value="Unassembled WGS sequence"/>
</dbReference>
<dbReference type="SUPFAM" id="SSF48208">
    <property type="entry name" value="Six-hairpin glycosidases"/>
    <property type="match status" value="1"/>
</dbReference>
<comment type="catalytic activity">
    <reaction evidence="1">
        <text>Endohydrolysis of (1-&gt;4)-beta-D-glucosidic linkages in cellulose, lichenin and cereal beta-D-glucans.</text>
        <dbReference type="EC" id="3.2.1.4"/>
    </reaction>
</comment>
<feature type="region of interest" description="Disordered" evidence="9">
    <location>
        <begin position="1"/>
        <end position="37"/>
    </location>
</feature>
<feature type="domain" description="Glycoside hydrolase family 9" evidence="11">
    <location>
        <begin position="85"/>
        <end position="446"/>
    </location>
</feature>
<evidence type="ECO:0000256" key="7">
    <source>
        <dbReference type="ARBA" id="ARBA00023295"/>
    </source>
</evidence>
<accession>A0AA41VYW1</accession>
<dbReference type="InterPro" id="IPR008928">
    <property type="entry name" value="6-hairpin_glycosidase_sf"/>
</dbReference>
<evidence type="ECO:0000256" key="2">
    <source>
        <dbReference type="ARBA" id="ARBA00007072"/>
    </source>
</evidence>
<feature type="compositionally biased region" description="Polar residues" evidence="9">
    <location>
        <begin position="23"/>
        <end position="32"/>
    </location>
</feature>
<keyword evidence="4" id="KW-0378">Hydrolase</keyword>
<dbReference type="InterPro" id="IPR012341">
    <property type="entry name" value="6hp_glycosidase-like_sf"/>
</dbReference>
<keyword evidence="10" id="KW-0472">Membrane</keyword>
<evidence type="ECO:0000313" key="12">
    <source>
        <dbReference type="EMBL" id="MCL7050075.1"/>
    </source>
</evidence>
<dbReference type="EC" id="3.2.1.4" evidence="3"/>
<evidence type="ECO:0000256" key="5">
    <source>
        <dbReference type="ARBA" id="ARBA00023001"/>
    </source>
</evidence>
<evidence type="ECO:0000313" key="13">
    <source>
        <dbReference type="Proteomes" id="UP001177140"/>
    </source>
</evidence>
<proteinExistence type="inferred from homology"/>
<dbReference type="GO" id="GO:0030245">
    <property type="term" value="P:cellulose catabolic process"/>
    <property type="evidence" value="ECO:0007669"/>
    <property type="project" value="UniProtKB-KW"/>
</dbReference>
<evidence type="ECO:0000256" key="1">
    <source>
        <dbReference type="ARBA" id="ARBA00000966"/>
    </source>
</evidence>
<protein>
    <recommendedName>
        <fullName evidence="3">cellulase</fullName>
        <ecNumber evidence="3">3.2.1.4</ecNumber>
    </recommendedName>
</protein>
<evidence type="ECO:0000256" key="6">
    <source>
        <dbReference type="ARBA" id="ARBA00023277"/>
    </source>
</evidence>
<keyword evidence="10" id="KW-1133">Transmembrane helix</keyword>
<keyword evidence="7" id="KW-0326">Glycosidase</keyword>
<dbReference type="AlphaFoldDB" id="A0AA41VYW1"/>